<sequence>MRLQGSLVIEFKNDDETCTDEDVDDSESDCDDVIVTEDFDEEESVLLLDSAVSNWALLFVDNYNVQDHIAKCKRLYK</sequence>
<evidence type="ECO:0000313" key="2">
    <source>
        <dbReference type="Proteomes" id="UP000789572"/>
    </source>
</evidence>
<accession>A0A9N9CCQ0</accession>
<dbReference type="AlphaFoldDB" id="A0A9N9CCQ0"/>
<protein>
    <submittedName>
        <fullName evidence="1">8858_t:CDS:1</fullName>
    </submittedName>
</protein>
<keyword evidence="2" id="KW-1185">Reference proteome</keyword>
<comment type="caution">
    <text evidence="1">The sequence shown here is derived from an EMBL/GenBank/DDBJ whole genome shotgun (WGS) entry which is preliminary data.</text>
</comment>
<reference evidence="1" key="1">
    <citation type="submission" date="2021-06" db="EMBL/GenBank/DDBJ databases">
        <authorList>
            <person name="Kallberg Y."/>
            <person name="Tangrot J."/>
            <person name="Rosling A."/>
        </authorList>
    </citation>
    <scope>NUCLEOTIDE SEQUENCE</scope>
    <source>
        <strain evidence="1">IA702</strain>
    </source>
</reference>
<proteinExistence type="predicted"/>
<dbReference type="Proteomes" id="UP000789572">
    <property type="component" value="Unassembled WGS sequence"/>
</dbReference>
<dbReference type="EMBL" id="CAJVPJ010001592">
    <property type="protein sequence ID" value="CAG8597101.1"/>
    <property type="molecule type" value="Genomic_DNA"/>
</dbReference>
<gene>
    <name evidence="1" type="ORF">POCULU_LOCUS7271</name>
</gene>
<name>A0A9N9CCQ0_9GLOM</name>
<evidence type="ECO:0000313" key="1">
    <source>
        <dbReference type="EMBL" id="CAG8597101.1"/>
    </source>
</evidence>
<organism evidence="1 2">
    <name type="scientific">Paraglomus occultum</name>
    <dbReference type="NCBI Taxonomy" id="144539"/>
    <lineage>
        <taxon>Eukaryota</taxon>
        <taxon>Fungi</taxon>
        <taxon>Fungi incertae sedis</taxon>
        <taxon>Mucoromycota</taxon>
        <taxon>Glomeromycotina</taxon>
        <taxon>Glomeromycetes</taxon>
        <taxon>Paraglomerales</taxon>
        <taxon>Paraglomeraceae</taxon>
        <taxon>Paraglomus</taxon>
    </lineage>
</organism>